<evidence type="ECO:0000313" key="2">
    <source>
        <dbReference type="Proteomes" id="UP000287166"/>
    </source>
</evidence>
<dbReference type="EMBL" id="BFAD01000001">
    <property type="protein sequence ID" value="GBE77929.1"/>
    <property type="molecule type" value="Genomic_DNA"/>
</dbReference>
<organism evidence="1 2">
    <name type="scientific">Sparassis crispa</name>
    <dbReference type="NCBI Taxonomy" id="139825"/>
    <lineage>
        <taxon>Eukaryota</taxon>
        <taxon>Fungi</taxon>
        <taxon>Dikarya</taxon>
        <taxon>Basidiomycota</taxon>
        <taxon>Agaricomycotina</taxon>
        <taxon>Agaricomycetes</taxon>
        <taxon>Polyporales</taxon>
        <taxon>Sparassidaceae</taxon>
        <taxon>Sparassis</taxon>
    </lineage>
</organism>
<protein>
    <submittedName>
        <fullName evidence="1">Uncharacterized protein</fullName>
    </submittedName>
</protein>
<gene>
    <name evidence="1" type="ORF">SCP_0108110</name>
</gene>
<accession>A0A401G703</accession>
<reference evidence="1 2" key="1">
    <citation type="journal article" date="2018" name="Sci. Rep.">
        <title>Genome sequence of the cauliflower mushroom Sparassis crispa (Hanabiratake) and its association with beneficial usage.</title>
        <authorList>
            <person name="Kiyama R."/>
            <person name="Furutani Y."/>
            <person name="Kawaguchi K."/>
            <person name="Nakanishi T."/>
        </authorList>
    </citation>
    <scope>NUCLEOTIDE SEQUENCE [LARGE SCALE GENOMIC DNA]</scope>
</reference>
<dbReference type="AlphaFoldDB" id="A0A401G703"/>
<keyword evidence="2" id="KW-1185">Reference proteome</keyword>
<comment type="caution">
    <text evidence="1">The sequence shown here is derived from an EMBL/GenBank/DDBJ whole genome shotgun (WGS) entry which is preliminary data.</text>
</comment>
<name>A0A401G703_9APHY</name>
<dbReference type="Proteomes" id="UP000287166">
    <property type="component" value="Unassembled WGS sequence"/>
</dbReference>
<dbReference type="RefSeq" id="XP_027608842.1">
    <property type="nucleotide sequence ID" value="XM_027753041.1"/>
</dbReference>
<sequence>MSRYSQPALLFPPYEPPTYLTTIPSDPHIIAGDFDCPRPQIELQNLFVALIPDEKPFYLEYSKATHYLLSPEPALSNDAYFDLNNWAVVHPVIGPFFLGTIDKILGEGKVRIGGWMMSKTVRKEEYRMMVFEPVTVTIDVTYLNIPFLEHFACRRSPRVGHYLMAKLQVYRAWQAEQSKAKANNKAMKAKAKAAKAARTRARIYGEAYELDFACTGDQEEVDAEGFRGKGISRV</sequence>
<proteinExistence type="predicted"/>
<evidence type="ECO:0000313" key="1">
    <source>
        <dbReference type="EMBL" id="GBE77929.1"/>
    </source>
</evidence>
<dbReference type="InParanoid" id="A0A401G703"/>
<dbReference type="GeneID" id="38774846"/>